<accession>A0A3N5BIF5</accession>
<dbReference type="RefSeq" id="WP_123926899.1">
    <property type="nucleotide sequence ID" value="NZ_RKRE01000001.1"/>
</dbReference>
<keyword evidence="2" id="KW-1185">Reference proteome</keyword>
<sequence>MAKQKPKRISLNGIEYKVTEEEGDVRLERKDPAGFTVVNVFKSRPDSRERLEEFKKQAAALVLQAVDAAKGERT</sequence>
<evidence type="ECO:0000313" key="1">
    <source>
        <dbReference type="EMBL" id="RPF49448.1"/>
    </source>
</evidence>
<reference evidence="1 2" key="1">
    <citation type="submission" date="2018-11" db="EMBL/GenBank/DDBJ databases">
        <title>Genomic Encyclopedia of Type Strains, Phase IV (KMG-IV): sequencing the most valuable type-strain genomes for metagenomic binning, comparative biology and taxonomic classification.</title>
        <authorList>
            <person name="Goeker M."/>
        </authorList>
    </citation>
    <scope>NUCLEOTIDE SEQUENCE [LARGE SCALE GENOMIC DNA]</scope>
    <source>
        <strain evidence="1 2">DSM 102936</strain>
    </source>
</reference>
<proteinExistence type="predicted"/>
<dbReference type="Proteomes" id="UP000282654">
    <property type="component" value="Unassembled WGS sequence"/>
</dbReference>
<protein>
    <submittedName>
        <fullName evidence="1">Uncharacterized protein</fullName>
    </submittedName>
</protein>
<dbReference type="AlphaFoldDB" id="A0A3N5BIF5"/>
<name>A0A3N5BIF5_9THEO</name>
<dbReference type="EMBL" id="RKRE01000001">
    <property type="protein sequence ID" value="RPF49448.1"/>
    <property type="molecule type" value="Genomic_DNA"/>
</dbReference>
<dbReference type="OrthoDB" id="2112029at2"/>
<comment type="caution">
    <text evidence="1">The sequence shown here is derived from an EMBL/GenBank/DDBJ whole genome shotgun (WGS) entry which is preliminary data.</text>
</comment>
<organism evidence="1 2">
    <name type="scientific">Thermodesulfitimonas autotrophica</name>
    <dbReference type="NCBI Taxonomy" id="1894989"/>
    <lineage>
        <taxon>Bacteria</taxon>
        <taxon>Bacillati</taxon>
        <taxon>Bacillota</taxon>
        <taxon>Clostridia</taxon>
        <taxon>Thermoanaerobacterales</taxon>
        <taxon>Thermoanaerobacteraceae</taxon>
        <taxon>Thermodesulfitimonas</taxon>
    </lineage>
</organism>
<gene>
    <name evidence="1" type="ORF">EDD75_0261</name>
</gene>
<evidence type="ECO:0000313" key="2">
    <source>
        <dbReference type="Proteomes" id="UP000282654"/>
    </source>
</evidence>